<dbReference type="Proteomes" id="UP001286456">
    <property type="component" value="Unassembled WGS sequence"/>
</dbReference>
<evidence type="ECO:0000313" key="6">
    <source>
        <dbReference type="EMBL" id="KAK3317696.1"/>
    </source>
</evidence>
<gene>
    <name evidence="6" type="ORF">B0T19DRAFT_469447</name>
</gene>
<keyword evidence="1" id="KW-0479">Metal-binding</keyword>
<dbReference type="SUPFAM" id="SSF144232">
    <property type="entry name" value="HIT/MYND zinc finger-like"/>
    <property type="match status" value="1"/>
</dbReference>
<keyword evidence="7" id="KW-1185">Reference proteome</keyword>
<dbReference type="Pfam" id="PF01753">
    <property type="entry name" value="zf-MYND"/>
    <property type="match status" value="1"/>
</dbReference>
<feature type="domain" description="MYND-type" evidence="5">
    <location>
        <begin position="156"/>
        <end position="198"/>
    </location>
</feature>
<evidence type="ECO:0000256" key="2">
    <source>
        <dbReference type="ARBA" id="ARBA00022771"/>
    </source>
</evidence>
<evidence type="ECO:0000313" key="7">
    <source>
        <dbReference type="Proteomes" id="UP001286456"/>
    </source>
</evidence>
<dbReference type="AlphaFoldDB" id="A0AAE0I3D7"/>
<sequence>MFINLSHVANVDNKNHFPSKWNELPVVGERSPNHFRADGYAKRHWCFLGEIVSATKNLLGHQVVIKDFDSREGLISVLFPLDRGAGNCFNLKNFQVGHTLAIMNAQRELLDDETWCIRVDRHQYPGVHIFPYTHDNAVAVAQALYRLGPHGGVAECFNCPAELQRSPPTRCCQGCRLAQYCSSECQDDAWAHVHDKECVAYQDVALQSLFSLDFTRFMGAFSFPQQ</sequence>
<reference evidence="6" key="1">
    <citation type="journal article" date="2023" name="Mol. Phylogenet. Evol.">
        <title>Genome-scale phylogeny and comparative genomics of the fungal order Sordariales.</title>
        <authorList>
            <person name="Hensen N."/>
            <person name="Bonometti L."/>
            <person name="Westerberg I."/>
            <person name="Brannstrom I.O."/>
            <person name="Guillou S."/>
            <person name="Cros-Aarteil S."/>
            <person name="Calhoun S."/>
            <person name="Haridas S."/>
            <person name="Kuo A."/>
            <person name="Mondo S."/>
            <person name="Pangilinan J."/>
            <person name="Riley R."/>
            <person name="LaButti K."/>
            <person name="Andreopoulos B."/>
            <person name="Lipzen A."/>
            <person name="Chen C."/>
            <person name="Yan M."/>
            <person name="Daum C."/>
            <person name="Ng V."/>
            <person name="Clum A."/>
            <person name="Steindorff A."/>
            <person name="Ohm R.A."/>
            <person name="Martin F."/>
            <person name="Silar P."/>
            <person name="Natvig D.O."/>
            <person name="Lalanne C."/>
            <person name="Gautier V."/>
            <person name="Ament-Velasquez S.L."/>
            <person name="Kruys A."/>
            <person name="Hutchinson M.I."/>
            <person name="Powell A.J."/>
            <person name="Barry K."/>
            <person name="Miller A.N."/>
            <person name="Grigoriev I.V."/>
            <person name="Debuchy R."/>
            <person name="Gladieux P."/>
            <person name="Hiltunen Thoren M."/>
            <person name="Johannesson H."/>
        </authorList>
    </citation>
    <scope>NUCLEOTIDE SEQUENCE</scope>
    <source>
        <strain evidence="6">SMH4131-1</strain>
    </source>
</reference>
<evidence type="ECO:0000256" key="4">
    <source>
        <dbReference type="PROSITE-ProRule" id="PRU00134"/>
    </source>
</evidence>
<evidence type="ECO:0000256" key="1">
    <source>
        <dbReference type="ARBA" id="ARBA00022723"/>
    </source>
</evidence>
<protein>
    <recommendedName>
        <fullName evidence="5">MYND-type domain-containing protein</fullName>
    </recommendedName>
</protein>
<reference evidence="6" key="2">
    <citation type="submission" date="2023-06" db="EMBL/GenBank/DDBJ databases">
        <authorList>
            <consortium name="Lawrence Berkeley National Laboratory"/>
            <person name="Haridas S."/>
            <person name="Hensen N."/>
            <person name="Bonometti L."/>
            <person name="Westerberg I."/>
            <person name="Brannstrom I.O."/>
            <person name="Guillou S."/>
            <person name="Cros-Aarteil S."/>
            <person name="Calhoun S."/>
            <person name="Kuo A."/>
            <person name="Mondo S."/>
            <person name="Pangilinan J."/>
            <person name="Riley R."/>
            <person name="Labutti K."/>
            <person name="Andreopoulos B."/>
            <person name="Lipzen A."/>
            <person name="Chen C."/>
            <person name="Yanf M."/>
            <person name="Daum C."/>
            <person name="Ng V."/>
            <person name="Clum A."/>
            <person name="Steindorff A."/>
            <person name="Ohm R."/>
            <person name="Martin F."/>
            <person name="Silar P."/>
            <person name="Natvig D."/>
            <person name="Lalanne C."/>
            <person name="Gautier V."/>
            <person name="Ament-Velasquez S.L."/>
            <person name="Kruys A."/>
            <person name="Hutchinson M.I."/>
            <person name="Powell A.J."/>
            <person name="Barry K."/>
            <person name="Miller A.N."/>
            <person name="Grigoriev I.V."/>
            <person name="Debuchy R."/>
            <person name="Gladieux P."/>
            <person name="Thoren M.H."/>
            <person name="Johannesson H."/>
        </authorList>
    </citation>
    <scope>NUCLEOTIDE SEQUENCE</scope>
    <source>
        <strain evidence="6">SMH4131-1</strain>
    </source>
</reference>
<dbReference type="Gene3D" id="6.10.140.2220">
    <property type="match status" value="1"/>
</dbReference>
<name>A0AAE0I3D7_9PEZI</name>
<dbReference type="GO" id="GO:0008270">
    <property type="term" value="F:zinc ion binding"/>
    <property type="evidence" value="ECO:0007669"/>
    <property type="project" value="UniProtKB-KW"/>
</dbReference>
<accession>A0AAE0I3D7</accession>
<keyword evidence="3" id="KW-0862">Zinc</keyword>
<dbReference type="InterPro" id="IPR002893">
    <property type="entry name" value="Znf_MYND"/>
</dbReference>
<keyword evidence="2 4" id="KW-0863">Zinc-finger</keyword>
<comment type="caution">
    <text evidence="6">The sequence shown here is derived from an EMBL/GenBank/DDBJ whole genome shotgun (WGS) entry which is preliminary data.</text>
</comment>
<dbReference type="EMBL" id="JAUEPO010000007">
    <property type="protein sequence ID" value="KAK3317696.1"/>
    <property type="molecule type" value="Genomic_DNA"/>
</dbReference>
<proteinExistence type="predicted"/>
<dbReference type="PROSITE" id="PS50865">
    <property type="entry name" value="ZF_MYND_2"/>
    <property type="match status" value="1"/>
</dbReference>
<evidence type="ECO:0000259" key="5">
    <source>
        <dbReference type="PROSITE" id="PS50865"/>
    </source>
</evidence>
<evidence type="ECO:0000256" key="3">
    <source>
        <dbReference type="ARBA" id="ARBA00022833"/>
    </source>
</evidence>
<dbReference type="PROSITE" id="PS01360">
    <property type="entry name" value="ZF_MYND_1"/>
    <property type="match status" value="1"/>
</dbReference>
<organism evidence="6 7">
    <name type="scientific">Cercophora scortea</name>
    <dbReference type="NCBI Taxonomy" id="314031"/>
    <lineage>
        <taxon>Eukaryota</taxon>
        <taxon>Fungi</taxon>
        <taxon>Dikarya</taxon>
        <taxon>Ascomycota</taxon>
        <taxon>Pezizomycotina</taxon>
        <taxon>Sordariomycetes</taxon>
        <taxon>Sordariomycetidae</taxon>
        <taxon>Sordariales</taxon>
        <taxon>Lasiosphaeriaceae</taxon>
        <taxon>Cercophora</taxon>
    </lineage>
</organism>